<dbReference type="KEGG" id="rain:Rai3103_16330"/>
<feature type="domain" description="Peptidase M16 C-terminal" evidence="3">
    <location>
        <begin position="197"/>
        <end position="373"/>
    </location>
</feature>
<comment type="similarity">
    <text evidence="1">Belongs to the peptidase M16 family.</text>
</comment>
<reference evidence="4 5" key="1">
    <citation type="submission" date="2019-10" db="EMBL/GenBank/DDBJ databases">
        <title>Genomic analysis of Raineyella sp. CBA3103.</title>
        <authorList>
            <person name="Roh S.W."/>
        </authorList>
    </citation>
    <scope>NUCLEOTIDE SEQUENCE [LARGE SCALE GENOMIC DNA]</scope>
    <source>
        <strain evidence="4 5">CBA3103</strain>
    </source>
</reference>
<protein>
    <submittedName>
        <fullName evidence="4">Insulinase family protein</fullName>
    </submittedName>
</protein>
<dbReference type="InterPro" id="IPR050361">
    <property type="entry name" value="MPP/UQCRC_Complex"/>
</dbReference>
<dbReference type="PANTHER" id="PTHR11851:SF49">
    <property type="entry name" value="MITOCHONDRIAL-PROCESSING PEPTIDASE SUBUNIT ALPHA"/>
    <property type="match status" value="1"/>
</dbReference>
<dbReference type="PANTHER" id="PTHR11851">
    <property type="entry name" value="METALLOPROTEASE"/>
    <property type="match status" value="1"/>
</dbReference>
<evidence type="ECO:0000313" key="4">
    <source>
        <dbReference type="EMBL" id="QGF24924.1"/>
    </source>
</evidence>
<dbReference type="AlphaFoldDB" id="A0A5Q2FHA1"/>
<dbReference type="InterPro" id="IPR011249">
    <property type="entry name" value="Metalloenz_LuxS/M16"/>
</dbReference>
<evidence type="ECO:0000259" key="3">
    <source>
        <dbReference type="Pfam" id="PF05193"/>
    </source>
</evidence>
<evidence type="ECO:0000256" key="1">
    <source>
        <dbReference type="ARBA" id="ARBA00007261"/>
    </source>
</evidence>
<dbReference type="GO" id="GO:0046872">
    <property type="term" value="F:metal ion binding"/>
    <property type="evidence" value="ECO:0007669"/>
    <property type="project" value="InterPro"/>
</dbReference>
<evidence type="ECO:0000313" key="5">
    <source>
        <dbReference type="Proteomes" id="UP000386847"/>
    </source>
</evidence>
<sequence length="448" mass="48461">MTGPVIRGRSHPVRRFFTINRTVLSADDLAGDLRRTTLPGGLRVVSESLSHTAAFNLGFFVGVGSRRESRALHGASHMLEHVLFKGTPRLSAEEISASIEGVGGDLNAYTAKEHTCFYARLLAEDADRAVAVMSDMLAHSLIEPQHFSSERTVVLEEIAMGNDDPGDVAHDLSAQRLYGPSGLAKPVIGSVESIRAMDRDAVVEYWLAQYRADDIVVSASGAVDHDRLLEQLAPLDLALSRRRAPATAADEEAAAVPEPGLVVQTRDFEQLEAVMSWPGLALLDPRRAILDVLVTVLGGGMSARLFVEVREKRGLTYSIDASEIAYSDAGQVSIEWACAPERLQQIVDVVREVLDDVLAHGITANELAQAKGQIRGQTLLGLESPSAHMSRNGRTVLQDDPRTVGEMLAAVEAVTLEDVHTLTRELFSAEPTLAVVGPWDEDRQVSLG</sequence>
<organism evidence="4 5">
    <name type="scientific">Raineyella fluvialis</name>
    <dbReference type="NCBI Taxonomy" id="2662261"/>
    <lineage>
        <taxon>Bacteria</taxon>
        <taxon>Bacillati</taxon>
        <taxon>Actinomycetota</taxon>
        <taxon>Actinomycetes</taxon>
        <taxon>Propionibacteriales</taxon>
        <taxon>Propionibacteriaceae</taxon>
        <taxon>Raineyella</taxon>
    </lineage>
</organism>
<dbReference type="Pfam" id="PF05193">
    <property type="entry name" value="Peptidase_M16_C"/>
    <property type="match status" value="1"/>
</dbReference>
<dbReference type="InterPro" id="IPR011765">
    <property type="entry name" value="Pept_M16_N"/>
</dbReference>
<evidence type="ECO:0000259" key="2">
    <source>
        <dbReference type="Pfam" id="PF00675"/>
    </source>
</evidence>
<dbReference type="EMBL" id="CP045725">
    <property type="protein sequence ID" value="QGF24924.1"/>
    <property type="molecule type" value="Genomic_DNA"/>
</dbReference>
<keyword evidence="5" id="KW-1185">Reference proteome</keyword>
<dbReference type="Gene3D" id="3.30.830.10">
    <property type="entry name" value="Metalloenzyme, LuxS/M16 peptidase-like"/>
    <property type="match status" value="2"/>
</dbReference>
<gene>
    <name evidence="4" type="ORF">Rai3103_16330</name>
</gene>
<dbReference type="RefSeq" id="WP_153573453.1">
    <property type="nucleotide sequence ID" value="NZ_CP045725.1"/>
</dbReference>
<dbReference type="SUPFAM" id="SSF63411">
    <property type="entry name" value="LuxS/MPP-like metallohydrolase"/>
    <property type="match status" value="2"/>
</dbReference>
<dbReference type="InterPro" id="IPR007863">
    <property type="entry name" value="Peptidase_M16_C"/>
</dbReference>
<accession>A0A5Q2FHA1</accession>
<proteinExistence type="inferred from homology"/>
<dbReference type="Proteomes" id="UP000386847">
    <property type="component" value="Chromosome"/>
</dbReference>
<feature type="domain" description="Peptidase M16 N-terminal" evidence="2">
    <location>
        <begin position="43"/>
        <end position="188"/>
    </location>
</feature>
<name>A0A5Q2FHA1_9ACTN</name>
<dbReference type="Pfam" id="PF00675">
    <property type="entry name" value="Peptidase_M16"/>
    <property type="match status" value="1"/>
</dbReference>